<evidence type="ECO:0000256" key="3">
    <source>
        <dbReference type="ARBA" id="ARBA00023002"/>
    </source>
</evidence>
<dbReference type="GO" id="GO:0016491">
    <property type="term" value="F:oxidoreductase activity"/>
    <property type="evidence" value="ECO:0007669"/>
    <property type="project" value="UniProtKB-KW"/>
</dbReference>
<dbReference type="Proteomes" id="UP001630127">
    <property type="component" value="Unassembled WGS sequence"/>
</dbReference>
<feature type="non-terminal residue" evidence="5">
    <location>
        <position position="1"/>
    </location>
</feature>
<dbReference type="SUPFAM" id="SSF51735">
    <property type="entry name" value="NAD(P)-binding Rossmann-fold domains"/>
    <property type="match status" value="1"/>
</dbReference>
<evidence type="ECO:0000256" key="4">
    <source>
        <dbReference type="RuleBase" id="RU000363"/>
    </source>
</evidence>
<name>A0ABD2ZCC3_9GENT</name>
<comment type="caution">
    <text evidence="5">The sequence shown here is derived from an EMBL/GenBank/DDBJ whole genome shotgun (WGS) entry which is preliminary data.</text>
</comment>
<dbReference type="Pfam" id="PF00106">
    <property type="entry name" value="adh_short"/>
    <property type="match status" value="1"/>
</dbReference>
<keyword evidence="3" id="KW-0560">Oxidoreductase</keyword>
<dbReference type="PRINTS" id="PR00081">
    <property type="entry name" value="GDHRDH"/>
</dbReference>
<protein>
    <recommendedName>
        <fullName evidence="7">(+)-neomenthol dehydrogenase</fullName>
    </recommendedName>
</protein>
<organism evidence="5 6">
    <name type="scientific">Cinchona calisaya</name>
    <dbReference type="NCBI Taxonomy" id="153742"/>
    <lineage>
        <taxon>Eukaryota</taxon>
        <taxon>Viridiplantae</taxon>
        <taxon>Streptophyta</taxon>
        <taxon>Embryophyta</taxon>
        <taxon>Tracheophyta</taxon>
        <taxon>Spermatophyta</taxon>
        <taxon>Magnoliopsida</taxon>
        <taxon>eudicotyledons</taxon>
        <taxon>Gunneridae</taxon>
        <taxon>Pentapetalae</taxon>
        <taxon>asterids</taxon>
        <taxon>lamiids</taxon>
        <taxon>Gentianales</taxon>
        <taxon>Rubiaceae</taxon>
        <taxon>Cinchonoideae</taxon>
        <taxon>Cinchoneae</taxon>
        <taxon>Cinchona</taxon>
    </lineage>
</organism>
<evidence type="ECO:0008006" key="7">
    <source>
        <dbReference type="Google" id="ProtNLM"/>
    </source>
</evidence>
<accession>A0ABD2ZCC3</accession>
<evidence type="ECO:0000313" key="5">
    <source>
        <dbReference type="EMBL" id="KAL3517131.1"/>
    </source>
</evidence>
<dbReference type="Gene3D" id="3.40.50.720">
    <property type="entry name" value="NAD(P)-binding Rossmann-like Domain"/>
    <property type="match status" value="1"/>
</dbReference>
<dbReference type="InterPro" id="IPR002347">
    <property type="entry name" value="SDR_fam"/>
</dbReference>
<dbReference type="EMBL" id="JBJUIK010000010">
    <property type="protein sequence ID" value="KAL3517131.1"/>
    <property type="molecule type" value="Genomic_DNA"/>
</dbReference>
<keyword evidence="6" id="KW-1185">Reference proteome</keyword>
<evidence type="ECO:0000313" key="6">
    <source>
        <dbReference type="Proteomes" id="UP001630127"/>
    </source>
</evidence>
<dbReference type="InterPro" id="IPR036291">
    <property type="entry name" value="NAD(P)-bd_dom_sf"/>
</dbReference>
<comment type="similarity">
    <text evidence="1 4">Belongs to the short-chain dehydrogenases/reductases (SDR) family.</text>
</comment>
<sequence length="241" mass="26520">GISDNLFFHQLDVANSSSVASLAEFIKSQFGRLDILVNNAGIGGSILNCDALRAAATAGAKINWDEVTTQTYELAVECLQINYYGARRMVEAFFPLLQLSQAPRIVNVSSSLGKLEYLPNETAKGILRDADNLTEERVDQVLNEFLENFKEFTKEAKGWPMAYKVSKAAMNAYTRILAKKFPDFKVNCACPGFVKTDINCNTGYLTVEEGAETPVMLALLPDDGPSGLFFSQKEVTSFESQ</sequence>
<dbReference type="AlphaFoldDB" id="A0ABD2ZCC3"/>
<evidence type="ECO:0000256" key="1">
    <source>
        <dbReference type="ARBA" id="ARBA00006484"/>
    </source>
</evidence>
<gene>
    <name evidence="5" type="ORF">ACH5RR_024033</name>
</gene>
<dbReference type="PANTHER" id="PTHR43490:SF98">
    <property type="entry name" value="OS02G0640600 PROTEIN"/>
    <property type="match status" value="1"/>
</dbReference>
<dbReference type="PRINTS" id="PR00080">
    <property type="entry name" value="SDRFAMILY"/>
</dbReference>
<keyword evidence="2" id="KW-0521">NADP</keyword>
<reference evidence="5 6" key="1">
    <citation type="submission" date="2024-11" db="EMBL/GenBank/DDBJ databases">
        <title>A near-complete genome assembly of Cinchona calisaya.</title>
        <authorList>
            <person name="Lian D.C."/>
            <person name="Zhao X.W."/>
            <person name="Wei L."/>
        </authorList>
    </citation>
    <scope>NUCLEOTIDE SEQUENCE [LARGE SCALE GENOMIC DNA]</scope>
    <source>
        <tissue evidence="5">Nenye</tissue>
    </source>
</reference>
<proteinExistence type="inferred from homology"/>
<dbReference type="PANTHER" id="PTHR43490">
    <property type="entry name" value="(+)-NEOMENTHOL DEHYDROGENASE"/>
    <property type="match status" value="1"/>
</dbReference>
<evidence type="ECO:0000256" key="2">
    <source>
        <dbReference type="ARBA" id="ARBA00022857"/>
    </source>
</evidence>